<dbReference type="Pfam" id="PF20128">
    <property type="entry name" value="DUF6518"/>
    <property type="match status" value="1"/>
</dbReference>
<dbReference type="EMBL" id="BAABHJ010000040">
    <property type="protein sequence ID" value="GAA4618543.1"/>
    <property type="molecule type" value="Genomic_DNA"/>
</dbReference>
<feature type="transmembrane region" description="Helical" evidence="1">
    <location>
        <begin position="211"/>
        <end position="229"/>
    </location>
</feature>
<feature type="transmembrane region" description="Helical" evidence="1">
    <location>
        <begin position="92"/>
        <end position="113"/>
    </location>
</feature>
<name>A0ABP8TZV9_9ACTN</name>
<keyword evidence="1" id="KW-0472">Membrane</keyword>
<protein>
    <submittedName>
        <fullName evidence="2">Uncharacterized protein</fullName>
    </submittedName>
</protein>
<evidence type="ECO:0000256" key="1">
    <source>
        <dbReference type="SAM" id="Phobius"/>
    </source>
</evidence>
<sequence>MPKPAAERRKCGIVADVTGTEAREDETTARSAIPSWGVRILAAPVIGIVMGAVTEVLQKYLDLPWNSLVNAASPWLAPAFAVGALQRRPWGAAVAGLATCVFELVGYYVTAAARGYFAGGGHGILLFWGGCAVAGGPVLGAAGRLWWRGHGRLRGLGAAVLAAAFLAEAIVAYWWRLHYTASAVLFAGLGVAVGMLLGLRGRRYVDLARWLLVVLPIGLLAELALGLVYDQTF</sequence>
<comment type="caution">
    <text evidence="2">The sequence shown here is derived from an EMBL/GenBank/DDBJ whole genome shotgun (WGS) entry which is preliminary data.</text>
</comment>
<keyword evidence="1" id="KW-1133">Transmembrane helix</keyword>
<feature type="transmembrane region" description="Helical" evidence="1">
    <location>
        <begin position="125"/>
        <end position="147"/>
    </location>
</feature>
<gene>
    <name evidence="2" type="ORF">GCM10023195_83420</name>
</gene>
<organism evidence="2 3">
    <name type="scientific">Actinoallomurus liliacearum</name>
    <dbReference type="NCBI Taxonomy" id="1080073"/>
    <lineage>
        <taxon>Bacteria</taxon>
        <taxon>Bacillati</taxon>
        <taxon>Actinomycetota</taxon>
        <taxon>Actinomycetes</taxon>
        <taxon>Streptosporangiales</taxon>
        <taxon>Thermomonosporaceae</taxon>
        <taxon>Actinoallomurus</taxon>
    </lineage>
</organism>
<keyword evidence="1" id="KW-0812">Transmembrane</keyword>
<feature type="transmembrane region" description="Helical" evidence="1">
    <location>
        <begin position="36"/>
        <end position="53"/>
    </location>
</feature>
<feature type="transmembrane region" description="Helical" evidence="1">
    <location>
        <begin position="65"/>
        <end position="85"/>
    </location>
</feature>
<evidence type="ECO:0000313" key="3">
    <source>
        <dbReference type="Proteomes" id="UP001500212"/>
    </source>
</evidence>
<proteinExistence type="predicted"/>
<dbReference type="Proteomes" id="UP001500212">
    <property type="component" value="Unassembled WGS sequence"/>
</dbReference>
<dbReference type="InterPro" id="IPR045393">
    <property type="entry name" value="DUF6518"/>
</dbReference>
<keyword evidence="3" id="KW-1185">Reference proteome</keyword>
<feature type="transmembrane region" description="Helical" evidence="1">
    <location>
        <begin position="156"/>
        <end position="175"/>
    </location>
</feature>
<evidence type="ECO:0000313" key="2">
    <source>
        <dbReference type="EMBL" id="GAA4618543.1"/>
    </source>
</evidence>
<feature type="transmembrane region" description="Helical" evidence="1">
    <location>
        <begin position="181"/>
        <end position="199"/>
    </location>
</feature>
<accession>A0ABP8TZV9</accession>
<reference evidence="3" key="1">
    <citation type="journal article" date="2019" name="Int. J. Syst. Evol. Microbiol.">
        <title>The Global Catalogue of Microorganisms (GCM) 10K type strain sequencing project: providing services to taxonomists for standard genome sequencing and annotation.</title>
        <authorList>
            <consortium name="The Broad Institute Genomics Platform"/>
            <consortium name="The Broad Institute Genome Sequencing Center for Infectious Disease"/>
            <person name="Wu L."/>
            <person name="Ma J."/>
        </authorList>
    </citation>
    <scope>NUCLEOTIDE SEQUENCE [LARGE SCALE GENOMIC DNA]</scope>
    <source>
        <strain evidence="3">JCM 17938</strain>
    </source>
</reference>